<sequence length="214" mass="23331">MTPVEALPARSGLGSGRGWDRPARPGPGRRTIAAGIDRRDRLGRRGRGKERSVDRRVVHLRRTHRVVANGWRRLAQSWIRVGRRGVSPAEIHDSAHGRRADWRTARAGDSGRPEWRLASGRGSGRRPVEVGVGERAGWDRPAVGAGAANDRSWDRPTGQTGAAWSGRGGAVDRRADPQAGARRRADAEHLGPPRHHNRPELTCPRLNPPAAGPL</sequence>
<feature type="region of interest" description="Disordered" evidence="1">
    <location>
        <begin position="1"/>
        <end position="52"/>
    </location>
</feature>
<protein>
    <submittedName>
        <fullName evidence="2">Uncharacterized protein</fullName>
    </submittedName>
</protein>
<gene>
    <name evidence="2" type="ORF">EV650_1563</name>
</gene>
<comment type="caution">
    <text evidence="2">The sequence shown here is derived from an EMBL/GenBank/DDBJ whole genome shotgun (WGS) entry which is preliminary data.</text>
</comment>
<organism evidence="2 3">
    <name type="scientific">Kribbella kalugense</name>
    <dbReference type="NCBI Taxonomy" id="2512221"/>
    <lineage>
        <taxon>Bacteria</taxon>
        <taxon>Bacillati</taxon>
        <taxon>Actinomycetota</taxon>
        <taxon>Actinomycetes</taxon>
        <taxon>Propionibacteriales</taxon>
        <taxon>Kribbellaceae</taxon>
        <taxon>Kribbella</taxon>
    </lineage>
</organism>
<accession>A0A4R7ZY47</accession>
<feature type="region of interest" description="Disordered" evidence="1">
    <location>
        <begin position="97"/>
        <end position="214"/>
    </location>
</feature>
<evidence type="ECO:0000256" key="1">
    <source>
        <dbReference type="SAM" id="MobiDB-lite"/>
    </source>
</evidence>
<proteinExistence type="predicted"/>
<dbReference type="AlphaFoldDB" id="A0A4R7ZY47"/>
<reference evidence="2 3" key="1">
    <citation type="submission" date="2019-03" db="EMBL/GenBank/DDBJ databases">
        <title>Genomic Encyclopedia of Type Strains, Phase III (KMG-III): the genomes of soil and plant-associated and newly described type strains.</title>
        <authorList>
            <person name="Whitman W."/>
        </authorList>
    </citation>
    <scope>NUCLEOTIDE SEQUENCE [LARGE SCALE GENOMIC DNA]</scope>
    <source>
        <strain evidence="2 3">VKM Ac-2570</strain>
    </source>
</reference>
<dbReference type="EMBL" id="SODF01000001">
    <property type="protein sequence ID" value="TDW22725.1"/>
    <property type="molecule type" value="Genomic_DNA"/>
</dbReference>
<evidence type="ECO:0000313" key="2">
    <source>
        <dbReference type="EMBL" id="TDW22725.1"/>
    </source>
</evidence>
<name>A0A4R7ZY47_9ACTN</name>
<evidence type="ECO:0000313" key="3">
    <source>
        <dbReference type="Proteomes" id="UP000295447"/>
    </source>
</evidence>
<keyword evidence="3" id="KW-1185">Reference proteome</keyword>
<feature type="compositionally biased region" description="Basic and acidic residues" evidence="1">
    <location>
        <begin position="97"/>
        <end position="115"/>
    </location>
</feature>
<dbReference type="Proteomes" id="UP000295447">
    <property type="component" value="Unassembled WGS sequence"/>
</dbReference>